<evidence type="ECO:0000256" key="2">
    <source>
        <dbReference type="ARBA" id="ARBA00022525"/>
    </source>
</evidence>
<gene>
    <name evidence="6" type="ORF">LOTGIDRAFT_118957</name>
</gene>
<dbReference type="HOGENOM" id="CLU_1791660_0_0_1"/>
<dbReference type="KEGG" id="lgi:LOTGIDRAFT_118957"/>
<evidence type="ECO:0000259" key="5">
    <source>
        <dbReference type="PROSITE" id="PS50856"/>
    </source>
</evidence>
<keyword evidence="7" id="KW-1185">Reference proteome</keyword>
<evidence type="ECO:0000313" key="6">
    <source>
        <dbReference type="EMBL" id="ESO93501.1"/>
    </source>
</evidence>
<dbReference type="EMBL" id="KB201891">
    <property type="protein sequence ID" value="ESO93501.1"/>
    <property type="molecule type" value="Genomic_DNA"/>
</dbReference>
<evidence type="ECO:0000256" key="1">
    <source>
        <dbReference type="ARBA" id="ARBA00004613"/>
    </source>
</evidence>
<organism evidence="6 7">
    <name type="scientific">Lottia gigantea</name>
    <name type="common">Giant owl limpet</name>
    <dbReference type="NCBI Taxonomy" id="225164"/>
    <lineage>
        <taxon>Eukaryota</taxon>
        <taxon>Metazoa</taxon>
        <taxon>Spiralia</taxon>
        <taxon>Lophotrochozoa</taxon>
        <taxon>Mollusca</taxon>
        <taxon>Gastropoda</taxon>
        <taxon>Patellogastropoda</taxon>
        <taxon>Lottioidea</taxon>
        <taxon>Lottiidae</taxon>
        <taxon>Lottia</taxon>
    </lineage>
</organism>
<dbReference type="Proteomes" id="UP000030746">
    <property type="component" value="Unassembled WGS sequence"/>
</dbReference>
<accession>V4AJ09</accession>
<dbReference type="CTD" id="20231682"/>
<evidence type="ECO:0000256" key="3">
    <source>
        <dbReference type="ARBA" id="ARBA00022729"/>
    </source>
</evidence>
<evidence type="ECO:0000256" key="4">
    <source>
        <dbReference type="ARBA" id="ARBA00023157"/>
    </source>
</evidence>
<keyword evidence="2" id="KW-0964">Secreted</keyword>
<dbReference type="PANTHER" id="PTHR10239:SF29">
    <property type="entry name" value="AMOP DOMAIN-CONTAINING PROTEIN"/>
    <property type="match status" value="1"/>
</dbReference>
<proteinExistence type="predicted"/>
<keyword evidence="3" id="KW-0732">Signal</keyword>
<dbReference type="PANTHER" id="PTHR10239">
    <property type="entry name" value="ISTHMIN-2"/>
    <property type="match status" value="1"/>
</dbReference>
<dbReference type="OMA" id="CEPIFIG"/>
<dbReference type="SMART" id="SM00723">
    <property type="entry name" value="AMOP"/>
    <property type="match status" value="1"/>
</dbReference>
<reference evidence="6 7" key="1">
    <citation type="journal article" date="2013" name="Nature">
        <title>Insights into bilaterian evolution from three spiralian genomes.</title>
        <authorList>
            <person name="Simakov O."/>
            <person name="Marletaz F."/>
            <person name="Cho S.J."/>
            <person name="Edsinger-Gonzales E."/>
            <person name="Havlak P."/>
            <person name="Hellsten U."/>
            <person name="Kuo D.H."/>
            <person name="Larsson T."/>
            <person name="Lv J."/>
            <person name="Arendt D."/>
            <person name="Savage R."/>
            <person name="Osoegawa K."/>
            <person name="de Jong P."/>
            <person name="Grimwood J."/>
            <person name="Chapman J.A."/>
            <person name="Shapiro H."/>
            <person name="Aerts A."/>
            <person name="Otillar R.P."/>
            <person name="Terry A.Y."/>
            <person name="Boore J.L."/>
            <person name="Grigoriev I.V."/>
            <person name="Lindberg D.R."/>
            <person name="Seaver E.C."/>
            <person name="Weisblat D.A."/>
            <person name="Putnam N.H."/>
            <person name="Rokhsar D.S."/>
        </authorList>
    </citation>
    <scope>NUCLEOTIDE SEQUENCE [LARGE SCALE GENOMIC DNA]</scope>
</reference>
<dbReference type="RefSeq" id="XP_009055702.1">
    <property type="nucleotide sequence ID" value="XM_009057454.1"/>
</dbReference>
<keyword evidence="4" id="KW-1015">Disulfide bond</keyword>
<protein>
    <recommendedName>
        <fullName evidence="5">AMOP domain-containing protein</fullName>
    </recommendedName>
</protein>
<dbReference type="AlphaFoldDB" id="V4AJ09"/>
<dbReference type="PROSITE" id="PS50856">
    <property type="entry name" value="AMOP"/>
    <property type="match status" value="1"/>
</dbReference>
<name>V4AJ09_LOTGI</name>
<dbReference type="OrthoDB" id="9930623at2759"/>
<dbReference type="InterPro" id="IPR051867">
    <property type="entry name" value="Angio_Inhib/Adhesion_GPCR"/>
</dbReference>
<comment type="subcellular location">
    <subcellularLocation>
        <location evidence="1">Secreted</location>
    </subcellularLocation>
</comment>
<sequence length="166" mass="19226">DACERWMKCSNKSIHHYLTKIATLPSCPCKYPLTVGRDKKIRDSSLEKNFVWEDASSEEEKLNIYKPGAKYCIRSKLTSNALASQQCCYDDYHRLITRGRDAGTPNLVSPQLSKELHRKVDVLPWVLCKGDWTRYNLVINPNNKRQCEENPNIAEIKHQILLAKNY</sequence>
<dbReference type="STRING" id="225164.V4AJ09"/>
<dbReference type="Pfam" id="PF03782">
    <property type="entry name" value="AMOP"/>
    <property type="match status" value="1"/>
</dbReference>
<dbReference type="GO" id="GO:0005576">
    <property type="term" value="C:extracellular region"/>
    <property type="evidence" value="ECO:0007669"/>
    <property type="project" value="UniProtKB-SubCell"/>
</dbReference>
<dbReference type="InterPro" id="IPR005533">
    <property type="entry name" value="AMOP_dom"/>
</dbReference>
<feature type="non-terminal residue" evidence="6">
    <location>
        <position position="1"/>
    </location>
</feature>
<dbReference type="GeneID" id="20231682"/>
<evidence type="ECO:0000313" key="7">
    <source>
        <dbReference type="Proteomes" id="UP000030746"/>
    </source>
</evidence>
<feature type="domain" description="AMOP" evidence="5">
    <location>
        <begin position="1"/>
        <end position="154"/>
    </location>
</feature>